<accession>A0ABN9C5G3</accession>
<organism evidence="1 2">
    <name type="scientific">Staurois parvus</name>
    <dbReference type="NCBI Taxonomy" id="386267"/>
    <lineage>
        <taxon>Eukaryota</taxon>
        <taxon>Metazoa</taxon>
        <taxon>Chordata</taxon>
        <taxon>Craniata</taxon>
        <taxon>Vertebrata</taxon>
        <taxon>Euteleostomi</taxon>
        <taxon>Amphibia</taxon>
        <taxon>Batrachia</taxon>
        <taxon>Anura</taxon>
        <taxon>Neobatrachia</taxon>
        <taxon>Ranoidea</taxon>
        <taxon>Ranidae</taxon>
        <taxon>Staurois</taxon>
    </lineage>
</organism>
<dbReference type="Proteomes" id="UP001162483">
    <property type="component" value="Unassembled WGS sequence"/>
</dbReference>
<keyword evidence="2" id="KW-1185">Reference proteome</keyword>
<proteinExistence type="predicted"/>
<reference evidence="1" key="1">
    <citation type="submission" date="2023-05" db="EMBL/GenBank/DDBJ databases">
        <authorList>
            <person name="Stuckert A."/>
        </authorList>
    </citation>
    <scope>NUCLEOTIDE SEQUENCE</scope>
</reference>
<gene>
    <name evidence="1" type="ORF">SPARVUS_LOCUS4231901</name>
</gene>
<sequence length="52" mass="5742">MNAGSWETRYSGSMVPGRANIVNSGSGESGYSGCRSWESGYCEYRVWGDRIQ</sequence>
<evidence type="ECO:0000313" key="1">
    <source>
        <dbReference type="EMBL" id="CAI9554507.1"/>
    </source>
</evidence>
<evidence type="ECO:0000313" key="2">
    <source>
        <dbReference type="Proteomes" id="UP001162483"/>
    </source>
</evidence>
<protein>
    <submittedName>
        <fullName evidence="1">Uncharacterized protein</fullName>
    </submittedName>
</protein>
<dbReference type="EMBL" id="CATNWA010007666">
    <property type="protein sequence ID" value="CAI9554507.1"/>
    <property type="molecule type" value="Genomic_DNA"/>
</dbReference>
<name>A0ABN9C5G3_9NEOB</name>
<comment type="caution">
    <text evidence="1">The sequence shown here is derived from an EMBL/GenBank/DDBJ whole genome shotgun (WGS) entry which is preliminary data.</text>
</comment>